<evidence type="ECO:0000313" key="1">
    <source>
        <dbReference type="EMBL" id="KAK2029358.1"/>
    </source>
</evidence>
<proteinExistence type="predicted"/>
<gene>
    <name evidence="1" type="ORF">LX32DRAFT_363584</name>
</gene>
<evidence type="ECO:0000313" key="2">
    <source>
        <dbReference type="Proteomes" id="UP001232148"/>
    </source>
</evidence>
<dbReference type="EMBL" id="MU842865">
    <property type="protein sequence ID" value="KAK2029358.1"/>
    <property type="molecule type" value="Genomic_DNA"/>
</dbReference>
<keyword evidence="2" id="KW-1185">Reference proteome</keyword>
<dbReference type="Proteomes" id="UP001232148">
    <property type="component" value="Unassembled WGS sequence"/>
</dbReference>
<accession>A0AAD9HIA2</accession>
<sequence length="123" mass="13236">MFDVSVQIFGVTTGGRVAASAGGCDTSLVRFGLRCNTSRLYLLLHLVLLLLLADAMQRGSDWFRRQLSGVVLHPSLTSVVPPSWLGDGSASADTPCINEGNSVRQTREYSTLHTGDGVESLRK</sequence>
<name>A0AAD9HIA2_9PEZI</name>
<dbReference type="AlphaFoldDB" id="A0AAD9HIA2"/>
<protein>
    <submittedName>
        <fullName evidence="1">Uncharacterized protein</fullName>
    </submittedName>
</protein>
<reference evidence="1" key="1">
    <citation type="submission" date="2021-06" db="EMBL/GenBank/DDBJ databases">
        <title>Comparative genomics, transcriptomics and evolutionary studies reveal genomic signatures of adaptation to plant cell wall in hemibiotrophic fungi.</title>
        <authorList>
            <consortium name="DOE Joint Genome Institute"/>
            <person name="Baroncelli R."/>
            <person name="Diaz J.F."/>
            <person name="Benocci T."/>
            <person name="Peng M."/>
            <person name="Battaglia E."/>
            <person name="Haridas S."/>
            <person name="Andreopoulos W."/>
            <person name="Labutti K."/>
            <person name="Pangilinan J."/>
            <person name="Floch G.L."/>
            <person name="Makela M.R."/>
            <person name="Henrissat B."/>
            <person name="Grigoriev I.V."/>
            <person name="Crouch J.A."/>
            <person name="De Vries R.P."/>
            <person name="Sukno S.A."/>
            <person name="Thon M.R."/>
        </authorList>
    </citation>
    <scope>NUCLEOTIDE SEQUENCE</scope>
    <source>
        <strain evidence="1">MAFF235873</strain>
    </source>
</reference>
<organism evidence="1 2">
    <name type="scientific">Colletotrichum zoysiae</name>
    <dbReference type="NCBI Taxonomy" id="1216348"/>
    <lineage>
        <taxon>Eukaryota</taxon>
        <taxon>Fungi</taxon>
        <taxon>Dikarya</taxon>
        <taxon>Ascomycota</taxon>
        <taxon>Pezizomycotina</taxon>
        <taxon>Sordariomycetes</taxon>
        <taxon>Hypocreomycetidae</taxon>
        <taxon>Glomerellales</taxon>
        <taxon>Glomerellaceae</taxon>
        <taxon>Colletotrichum</taxon>
        <taxon>Colletotrichum graminicola species complex</taxon>
    </lineage>
</organism>
<comment type="caution">
    <text evidence="1">The sequence shown here is derived from an EMBL/GenBank/DDBJ whole genome shotgun (WGS) entry which is preliminary data.</text>
</comment>